<sequence>MPGLARKLLIFAAVDGLIIQSAGQRGSGGTRMEYGTNNITAASEKDRGPEGGGSLEAHGLVGVLNLVSSSYLIAITRRSEVANIRERPVFRITDVTLIPLASRGEASNAISHAEQLLHQNSSGAEQDTDESDVGEDVETGSVVTDSGENVPARNPEDESTALEAPKPGTIKQSTTFVKDVVQQKGTFGRFATSWFSKKGTQTDSQPKSDAEPDQKLNMEQKKQEMGALPDTDKDQSEKANEAQEEPKGRSSTEKRRQSAIDYLALRIVKSARLYFSTSGFYFSYDHDLSHSLGRKATSSSAVPLWKRFDSLFFWNRHLCSPLADAGQDSLVLPLIQGFVGQRAFSIAQADDRAIVAEPGDTELTDFNEREASKNAQQHNFHVTLISRRSVKRAGLRYLRRGVDDQGNVANSVETEQILSTQVDDSKQKIFSLLQYRGSMPLFFSQSPYSFKPTPIMFGSEATNQAAFQKHFKSLAARYGDIQAASLIDKHGTELNIGTAYEEAAKKLNESDGIDGKPLGFQWFDFHGECKGMRFDKVNLLIDSLKSFLKSSAFTVEQDGELKQKQSGILRTNCMDCLDRTNVTQSAVGGWALQQQLQELGLDIDLQSDPKTQWFNVLWADNGDAISKQYAGTAALKGDFTRTRKRNWAGALTDFSLTLNRYYNNIFGDYFLQTNIDYFLGAPPTVFDEFETNMTSQDYALDMGVVRQNAIDTCVKLVLEDPNEDLISAWALSCPRMSNTLRSLPFEDCVILLTAKAFYLCRFDWDTDKVGSFERVDLLDVQKIWRGAYITSALGATHLDETKNYGFALEYTNQGPSTVRTNTRSMSVAPVPDEEEAATQARADSGGERIESSDMQPDSNRRNHASPGKGESRTLAFKALPPKPSKTGSAENDLSSLGEVDATKRITSELEKAVNKARQQDYGASFDETKNGMKVQDHDIISVAEARKSTGYVESLGYSLKKLVWS</sequence>
<evidence type="ECO:0000259" key="4">
    <source>
        <dbReference type="PROSITE" id="PS51791"/>
    </source>
</evidence>
<reference evidence="5 7" key="1">
    <citation type="submission" date="2015-10" db="EMBL/GenBank/DDBJ databases">
        <title>The cercosporin biosynthetic gene cluster was horizontally transferred to several fungal lineages and shown to be expanded in Cercospora beticola based on microsynteny with recipient genomes.</title>
        <authorList>
            <person name="De Jonge R."/>
            <person name="Ebert M.K."/>
            <person name="Suttle J.C."/>
            <person name="Jurick Ii W.M."/>
            <person name="Secor G.A."/>
            <person name="Thomma B.P."/>
            <person name="Van De Peer Y."/>
            <person name="Bolton M.D."/>
        </authorList>
    </citation>
    <scope>NUCLEOTIDE SEQUENCE [LARGE SCALE GENOMIC DNA]</scope>
    <source>
        <strain evidence="5 7">09-40</strain>
    </source>
</reference>
<evidence type="ECO:0000256" key="1">
    <source>
        <dbReference type="SAM" id="MobiDB-lite"/>
    </source>
</evidence>
<accession>A0A2G5I3R7</accession>
<dbReference type="EMBL" id="LKMD01000101">
    <property type="protein sequence ID" value="PIA99447.1"/>
    <property type="molecule type" value="Genomic_DNA"/>
</dbReference>
<feature type="region of interest" description="Disordered" evidence="1">
    <location>
        <begin position="119"/>
        <end position="170"/>
    </location>
</feature>
<organism evidence="5 7">
    <name type="scientific">Cercospora beticola</name>
    <name type="common">Sugarbeet leaf spot fungus</name>
    <dbReference type="NCBI Taxonomy" id="122368"/>
    <lineage>
        <taxon>Eukaryota</taxon>
        <taxon>Fungi</taxon>
        <taxon>Dikarya</taxon>
        <taxon>Ascomycota</taxon>
        <taxon>Pezizomycotina</taxon>
        <taxon>Dothideomycetes</taxon>
        <taxon>Dothideomycetidae</taxon>
        <taxon>Mycosphaerellales</taxon>
        <taxon>Mycosphaerellaceae</taxon>
        <taxon>Cercospora</taxon>
    </lineage>
</organism>
<feature type="compositionally biased region" description="Polar residues" evidence="1">
    <location>
        <begin position="813"/>
        <end position="825"/>
    </location>
</feature>
<feature type="domain" description="SAC" evidence="3">
    <location>
        <begin position="271"/>
        <end position="631"/>
    </location>
</feature>
<evidence type="ECO:0000313" key="5">
    <source>
        <dbReference type="EMBL" id="PIA99447.1"/>
    </source>
</evidence>
<dbReference type="EMBL" id="CP134186">
    <property type="protein sequence ID" value="WPB00233.1"/>
    <property type="molecule type" value="Genomic_DNA"/>
</dbReference>
<evidence type="ECO:0000259" key="3">
    <source>
        <dbReference type="PROSITE" id="PS50275"/>
    </source>
</evidence>
<dbReference type="PANTHER" id="PTHR45662:SF7">
    <property type="entry name" value="SACI DOMAIN PROTEIN (AFU_ORTHOLOGUE AFUA_1G15890)"/>
    <property type="match status" value="1"/>
</dbReference>
<feature type="region of interest" description="Disordered" evidence="1">
    <location>
        <begin position="220"/>
        <end position="255"/>
    </location>
</feature>
<dbReference type="OrthoDB" id="405996at2759"/>
<dbReference type="GO" id="GO:0046856">
    <property type="term" value="P:phosphatidylinositol dephosphorylation"/>
    <property type="evidence" value="ECO:0007669"/>
    <property type="project" value="TreeGrafter"/>
</dbReference>
<feature type="domain" description="HSac2" evidence="4">
    <location>
        <begin position="700"/>
        <end position="849"/>
    </location>
</feature>
<reference evidence="6 8" key="2">
    <citation type="submission" date="2023-09" db="EMBL/GenBank/DDBJ databases">
        <title>Complete-Gapless Cercospora beticola genome.</title>
        <authorList>
            <person name="Wyatt N.A."/>
            <person name="Spanner R.E."/>
            <person name="Bolton M.D."/>
        </authorList>
    </citation>
    <scope>NUCLEOTIDE SEQUENCE [LARGE SCALE GENOMIC DNA]</scope>
    <source>
        <strain evidence="6">Cb09-40</strain>
    </source>
</reference>
<dbReference type="Proteomes" id="UP001302367">
    <property type="component" value="Chromosome 3"/>
</dbReference>
<evidence type="ECO:0000313" key="6">
    <source>
        <dbReference type="EMBL" id="WPB00233.1"/>
    </source>
</evidence>
<dbReference type="GO" id="GO:0005783">
    <property type="term" value="C:endoplasmic reticulum"/>
    <property type="evidence" value="ECO:0007669"/>
    <property type="project" value="TreeGrafter"/>
</dbReference>
<dbReference type="PROSITE" id="PS50275">
    <property type="entry name" value="SAC"/>
    <property type="match status" value="1"/>
</dbReference>
<proteinExistence type="predicted"/>
<evidence type="ECO:0000256" key="2">
    <source>
        <dbReference type="SAM" id="SignalP"/>
    </source>
</evidence>
<dbReference type="InterPro" id="IPR002013">
    <property type="entry name" value="SAC_dom"/>
</dbReference>
<dbReference type="PANTHER" id="PTHR45662">
    <property type="entry name" value="PHOSPHATIDYLINOSITIDE PHOSPHATASE SAC1"/>
    <property type="match status" value="1"/>
</dbReference>
<gene>
    <name evidence="5" type="ORF">CB0940_03067</name>
    <name evidence="6" type="ORF">RHO25_004852</name>
</gene>
<feature type="compositionally biased region" description="Acidic residues" evidence="1">
    <location>
        <begin position="126"/>
        <end position="138"/>
    </location>
</feature>
<dbReference type="Pfam" id="PF12456">
    <property type="entry name" value="hSac2"/>
    <property type="match status" value="1"/>
</dbReference>
<keyword evidence="8" id="KW-1185">Reference proteome</keyword>
<dbReference type="GO" id="GO:0043812">
    <property type="term" value="F:phosphatidylinositol-4-phosphate phosphatase activity"/>
    <property type="evidence" value="ECO:0007669"/>
    <property type="project" value="TreeGrafter"/>
</dbReference>
<feature type="compositionally biased region" description="Polar residues" evidence="1">
    <location>
        <begin position="885"/>
        <end position="894"/>
    </location>
</feature>
<protein>
    <submittedName>
        <fullName evidence="5">Phosphatidylinositide phosphatase SAC2</fullName>
    </submittedName>
</protein>
<dbReference type="InterPro" id="IPR022158">
    <property type="entry name" value="Inositol_phosphatase"/>
</dbReference>
<feature type="chain" id="PRO_5013545619" evidence="2">
    <location>
        <begin position="24"/>
        <end position="965"/>
    </location>
</feature>
<dbReference type="Proteomes" id="UP000230605">
    <property type="component" value="Chromosome 3"/>
</dbReference>
<dbReference type="InterPro" id="IPR034753">
    <property type="entry name" value="hSac2"/>
</dbReference>
<keyword evidence="2" id="KW-0732">Signal</keyword>
<dbReference type="AlphaFoldDB" id="A0A2G5I3R7"/>
<name>A0A2G5I3R7_CERBT</name>
<feature type="region of interest" description="Disordered" evidence="1">
    <location>
        <begin position="813"/>
        <end position="895"/>
    </location>
</feature>
<evidence type="ECO:0000313" key="8">
    <source>
        <dbReference type="Proteomes" id="UP001302367"/>
    </source>
</evidence>
<feature type="signal peptide" evidence="2">
    <location>
        <begin position="1"/>
        <end position="23"/>
    </location>
</feature>
<dbReference type="Pfam" id="PF02383">
    <property type="entry name" value="Syja_N"/>
    <property type="match status" value="1"/>
</dbReference>
<dbReference type="PROSITE" id="PS51791">
    <property type="entry name" value="HSAC2"/>
    <property type="match status" value="1"/>
</dbReference>
<evidence type="ECO:0000313" key="7">
    <source>
        <dbReference type="Proteomes" id="UP000230605"/>
    </source>
</evidence>